<sequence>MVSMDASGEGHSSASAPPAGPSPSPSSAAADSTPLFIDGRRVPRRKPEPPEKPDPDDCCGSGCSPCIFDIYYTELEDYEKDLAVWEEAERRRREADSRNYTDKDAPAANVAAHEEGTPGGSGSVGVGIVETKTGLLAANAANAARAKEGAGGWPSW</sequence>
<feature type="compositionally biased region" description="Basic and acidic residues" evidence="1">
    <location>
        <begin position="38"/>
        <end position="55"/>
    </location>
</feature>
<feature type="domain" description="Oxidoreductase-like" evidence="2">
    <location>
        <begin position="47"/>
        <end position="83"/>
    </location>
</feature>
<dbReference type="InterPro" id="IPR039251">
    <property type="entry name" value="OXLD1"/>
</dbReference>
<dbReference type="AlphaFoldDB" id="A0A0G4FUG5"/>
<evidence type="ECO:0000259" key="2">
    <source>
        <dbReference type="Pfam" id="PF09791"/>
    </source>
</evidence>
<dbReference type="PANTHER" id="PTHR21193">
    <property type="entry name" value="OXIDOREDUCTASE-LIKE DOMAIN-CONTAINING PROTEIN 1"/>
    <property type="match status" value="1"/>
</dbReference>
<feature type="region of interest" description="Disordered" evidence="1">
    <location>
        <begin position="1"/>
        <end position="62"/>
    </location>
</feature>
<feature type="compositionally biased region" description="Basic and acidic residues" evidence="1">
    <location>
        <begin position="88"/>
        <end position="105"/>
    </location>
</feature>
<dbReference type="VEuPathDB" id="CryptoDB:Vbra_16254"/>
<name>A0A0G4FUG5_VITBC</name>
<reference evidence="3 4" key="1">
    <citation type="submission" date="2014-11" db="EMBL/GenBank/DDBJ databases">
        <authorList>
            <person name="Zhu J."/>
            <person name="Qi W."/>
            <person name="Song R."/>
        </authorList>
    </citation>
    <scope>NUCLEOTIDE SEQUENCE [LARGE SCALE GENOMIC DNA]</scope>
</reference>
<evidence type="ECO:0000313" key="4">
    <source>
        <dbReference type="Proteomes" id="UP000041254"/>
    </source>
</evidence>
<dbReference type="Pfam" id="PF09791">
    <property type="entry name" value="Oxidored-like"/>
    <property type="match status" value="1"/>
</dbReference>
<feature type="region of interest" description="Disordered" evidence="1">
    <location>
        <begin position="88"/>
        <end position="125"/>
    </location>
</feature>
<evidence type="ECO:0000256" key="1">
    <source>
        <dbReference type="SAM" id="MobiDB-lite"/>
    </source>
</evidence>
<protein>
    <recommendedName>
        <fullName evidence="2">Oxidoreductase-like domain-containing protein</fullName>
    </recommendedName>
</protein>
<keyword evidence="4" id="KW-1185">Reference proteome</keyword>
<dbReference type="Proteomes" id="UP000041254">
    <property type="component" value="Unassembled WGS sequence"/>
</dbReference>
<dbReference type="EMBL" id="CDMY01000499">
    <property type="protein sequence ID" value="CEM18378.1"/>
    <property type="molecule type" value="Genomic_DNA"/>
</dbReference>
<evidence type="ECO:0000313" key="3">
    <source>
        <dbReference type="EMBL" id="CEM18378.1"/>
    </source>
</evidence>
<dbReference type="InterPro" id="IPR019180">
    <property type="entry name" value="Oxidoreductase-like_N"/>
</dbReference>
<accession>A0A0G4FUG5</accession>
<proteinExistence type="predicted"/>
<dbReference type="STRING" id="1169540.A0A0G4FUG5"/>
<dbReference type="InParanoid" id="A0A0G4FUG5"/>
<gene>
    <name evidence="3" type="ORF">Vbra_16254</name>
</gene>
<dbReference type="PANTHER" id="PTHR21193:SF3">
    <property type="entry name" value="OXIDOREDUCTASE-LIKE DOMAIN-CONTAINING PROTEIN 1"/>
    <property type="match status" value="1"/>
</dbReference>
<feature type="compositionally biased region" description="Low complexity" evidence="1">
    <location>
        <begin position="25"/>
        <end position="34"/>
    </location>
</feature>
<organism evidence="3 4">
    <name type="scientific">Vitrella brassicaformis (strain CCMP3155)</name>
    <dbReference type="NCBI Taxonomy" id="1169540"/>
    <lineage>
        <taxon>Eukaryota</taxon>
        <taxon>Sar</taxon>
        <taxon>Alveolata</taxon>
        <taxon>Colpodellida</taxon>
        <taxon>Vitrellaceae</taxon>
        <taxon>Vitrella</taxon>
    </lineage>
</organism>